<keyword evidence="1" id="KW-0812">Transmembrane</keyword>
<accession>A0A1H8R3I5</accession>
<feature type="transmembrane region" description="Helical" evidence="1">
    <location>
        <begin position="30"/>
        <end position="51"/>
    </location>
</feature>
<protein>
    <submittedName>
        <fullName evidence="2">Putative Holin-X, holin superfamily III</fullName>
    </submittedName>
</protein>
<feature type="transmembrane region" description="Helical" evidence="1">
    <location>
        <begin position="57"/>
        <end position="74"/>
    </location>
</feature>
<proteinExistence type="predicted"/>
<evidence type="ECO:0000313" key="3">
    <source>
        <dbReference type="Proteomes" id="UP000199126"/>
    </source>
</evidence>
<keyword evidence="1" id="KW-0472">Membrane</keyword>
<keyword evidence="3" id="KW-1185">Reference proteome</keyword>
<gene>
    <name evidence="2" type="ORF">SAMN04487948_103475</name>
</gene>
<evidence type="ECO:0000256" key="1">
    <source>
        <dbReference type="SAM" id="Phobius"/>
    </source>
</evidence>
<reference evidence="3" key="1">
    <citation type="submission" date="2016-10" db="EMBL/GenBank/DDBJ databases">
        <authorList>
            <person name="Varghese N."/>
            <person name="Submissions S."/>
        </authorList>
    </citation>
    <scope>NUCLEOTIDE SEQUENCE [LARGE SCALE GENOMIC DNA]</scope>
    <source>
        <strain evidence="3">CGMCC 1.10121</strain>
    </source>
</reference>
<dbReference type="Proteomes" id="UP000199126">
    <property type="component" value="Unassembled WGS sequence"/>
</dbReference>
<keyword evidence="1" id="KW-1133">Transmembrane helix</keyword>
<dbReference type="RefSeq" id="WP_170864755.1">
    <property type="nucleotide sequence ID" value="NZ_FODV01000003.1"/>
</dbReference>
<dbReference type="EMBL" id="FODV01000003">
    <property type="protein sequence ID" value="SEO60930.1"/>
    <property type="molecule type" value="Genomic_DNA"/>
</dbReference>
<sequence>MPSSDLSTDDVREIAREESRNAVRAELRSLGYGVVGLVVGLVGFPLLLAALFSGNPALAAVVVFVIVAVVATLLW</sequence>
<evidence type="ECO:0000313" key="2">
    <source>
        <dbReference type="EMBL" id="SEO60930.1"/>
    </source>
</evidence>
<organism evidence="2 3">
    <name type="scientific">Halogranum amylolyticum</name>
    <dbReference type="NCBI Taxonomy" id="660520"/>
    <lineage>
        <taxon>Archaea</taxon>
        <taxon>Methanobacteriati</taxon>
        <taxon>Methanobacteriota</taxon>
        <taxon>Stenosarchaea group</taxon>
        <taxon>Halobacteria</taxon>
        <taxon>Halobacteriales</taxon>
        <taxon>Haloferacaceae</taxon>
    </lineage>
</organism>
<name>A0A1H8R3I5_9EURY</name>
<dbReference type="AlphaFoldDB" id="A0A1H8R3I5"/>